<dbReference type="RefSeq" id="XP_033526178.1">
    <property type="nucleotide sequence ID" value="XM_033662507.1"/>
</dbReference>
<evidence type="ECO:0000313" key="1">
    <source>
        <dbReference type="EMBL" id="KAF2131791.1"/>
    </source>
</evidence>
<dbReference type="EMBL" id="ML977502">
    <property type="protein sequence ID" value="KAF2131791.1"/>
    <property type="molecule type" value="Genomic_DNA"/>
</dbReference>
<name>A0A6A6AMT2_9PLEO</name>
<protein>
    <submittedName>
        <fullName evidence="1">Uncharacterized protein</fullName>
    </submittedName>
</protein>
<organism evidence="1 2">
    <name type="scientific">Dothidotthia symphoricarpi CBS 119687</name>
    <dbReference type="NCBI Taxonomy" id="1392245"/>
    <lineage>
        <taxon>Eukaryota</taxon>
        <taxon>Fungi</taxon>
        <taxon>Dikarya</taxon>
        <taxon>Ascomycota</taxon>
        <taxon>Pezizomycotina</taxon>
        <taxon>Dothideomycetes</taxon>
        <taxon>Pleosporomycetidae</taxon>
        <taxon>Pleosporales</taxon>
        <taxon>Dothidotthiaceae</taxon>
        <taxon>Dothidotthia</taxon>
    </lineage>
</organism>
<gene>
    <name evidence="1" type="ORF">P153DRAFT_202959</name>
</gene>
<dbReference type="AlphaFoldDB" id="A0A6A6AMT2"/>
<sequence>MDADILLPPCRASKQASTSSHPQFMHPEYISSSIPDVFGLESKVLHRVYLFPSLDARFLLPIIRRRHILDMEYNMQILVNPLPIHIQPLFVVKKHRDLVNPLNPQLGFVLNEHVRHDGTDRRAYSHISVSHSVQHNRLMKHNTNQSTPSTHPHLHAY</sequence>
<evidence type="ECO:0000313" key="2">
    <source>
        <dbReference type="Proteomes" id="UP000799771"/>
    </source>
</evidence>
<keyword evidence="2" id="KW-1185">Reference proteome</keyword>
<dbReference type="GeneID" id="54402939"/>
<accession>A0A6A6AMT2</accession>
<reference evidence="1" key="1">
    <citation type="journal article" date="2020" name="Stud. Mycol.">
        <title>101 Dothideomycetes genomes: a test case for predicting lifestyles and emergence of pathogens.</title>
        <authorList>
            <person name="Haridas S."/>
            <person name="Albert R."/>
            <person name="Binder M."/>
            <person name="Bloem J."/>
            <person name="Labutti K."/>
            <person name="Salamov A."/>
            <person name="Andreopoulos B."/>
            <person name="Baker S."/>
            <person name="Barry K."/>
            <person name="Bills G."/>
            <person name="Bluhm B."/>
            <person name="Cannon C."/>
            <person name="Castanera R."/>
            <person name="Culley D."/>
            <person name="Daum C."/>
            <person name="Ezra D."/>
            <person name="Gonzalez J."/>
            <person name="Henrissat B."/>
            <person name="Kuo A."/>
            <person name="Liang C."/>
            <person name="Lipzen A."/>
            <person name="Lutzoni F."/>
            <person name="Magnuson J."/>
            <person name="Mondo S."/>
            <person name="Nolan M."/>
            <person name="Ohm R."/>
            <person name="Pangilinan J."/>
            <person name="Park H.-J."/>
            <person name="Ramirez L."/>
            <person name="Alfaro M."/>
            <person name="Sun H."/>
            <person name="Tritt A."/>
            <person name="Yoshinaga Y."/>
            <person name="Zwiers L.-H."/>
            <person name="Turgeon B."/>
            <person name="Goodwin S."/>
            <person name="Spatafora J."/>
            <person name="Crous P."/>
            <person name="Grigoriev I."/>
        </authorList>
    </citation>
    <scope>NUCLEOTIDE SEQUENCE</scope>
    <source>
        <strain evidence="1">CBS 119687</strain>
    </source>
</reference>
<dbReference type="Proteomes" id="UP000799771">
    <property type="component" value="Unassembled WGS sequence"/>
</dbReference>
<proteinExistence type="predicted"/>